<dbReference type="AlphaFoldDB" id="A0A1G6KZP6"/>
<evidence type="ECO:0000256" key="3">
    <source>
        <dbReference type="ARBA" id="ARBA00022692"/>
    </source>
</evidence>
<keyword evidence="2" id="KW-1003">Cell membrane</keyword>
<dbReference type="RefSeq" id="WP_090796158.1">
    <property type="nucleotide sequence ID" value="NZ_FMYI01000007.1"/>
</dbReference>
<keyword evidence="4 6" id="KW-1133">Transmembrane helix</keyword>
<evidence type="ECO:0000256" key="5">
    <source>
        <dbReference type="ARBA" id="ARBA00023136"/>
    </source>
</evidence>
<dbReference type="Pfam" id="PF03788">
    <property type="entry name" value="LrgA"/>
    <property type="match status" value="1"/>
</dbReference>
<keyword evidence="3 6" id="KW-0812">Transmembrane</keyword>
<name>A0A1G6KZP6_9BACI</name>
<evidence type="ECO:0000256" key="2">
    <source>
        <dbReference type="ARBA" id="ARBA00022475"/>
    </source>
</evidence>
<feature type="transmembrane region" description="Helical" evidence="6">
    <location>
        <begin position="63"/>
        <end position="81"/>
    </location>
</feature>
<comment type="subcellular location">
    <subcellularLocation>
        <location evidence="1">Cell membrane</location>
        <topology evidence="1">Multi-pass membrane protein</topology>
    </subcellularLocation>
</comment>
<dbReference type="OrthoDB" id="3176438at2"/>
<keyword evidence="8" id="KW-1185">Reference proteome</keyword>
<sequence>MKKASRIILQVALIHVFLYAAIGIELIIPVPLPTTIIGLFLLFFSLLFGWIKLEWVEEGGRWLLAELLLFFIPSAVGIIDYEEVFGLQGLGAIVVILLSTAVVLATMGLIVERFGVSES</sequence>
<dbReference type="STRING" id="1612202.SAMN05421734_10727"/>
<reference evidence="8" key="1">
    <citation type="submission" date="2016-09" db="EMBL/GenBank/DDBJ databases">
        <authorList>
            <person name="Varghese N."/>
            <person name="Submissions S."/>
        </authorList>
    </citation>
    <scope>NUCLEOTIDE SEQUENCE [LARGE SCALE GENOMIC DNA]</scope>
    <source>
        <strain evidence="8">S5</strain>
    </source>
</reference>
<evidence type="ECO:0000256" key="6">
    <source>
        <dbReference type="SAM" id="Phobius"/>
    </source>
</evidence>
<feature type="transmembrane region" description="Helical" evidence="6">
    <location>
        <begin position="34"/>
        <end position="51"/>
    </location>
</feature>
<accession>A0A1G6KZP6</accession>
<evidence type="ECO:0000313" key="7">
    <source>
        <dbReference type="EMBL" id="SDC35935.1"/>
    </source>
</evidence>
<proteinExistence type="predicted"/>
<keyword evidence="5 6" id="KW-0472">Membrane</keyword>
<evidence type="ECO:0000256" key="4">
    <source>
        <dbReference type="ARBA" id="ARBA00022989"/>
    </source>
</evidence>
<gene>
    <name evidence="7" type="ORF">SAMN05421734_10727</name>
</gene>
<feature type="transmembrane region" description="Helical" evidence="6">
    <location>
        <begin position="87"/>
        <end position="111"/>
    </location>
</feature>
<dbReference type="Proteomes" id="UP000242949">
    <property type="component" value="Unassembled WGS sequence"/>
</dbReference>
<dbReference type="InterPro" id="IPR005538">
    <property type="entry name" value="LrgA/CidA"/>
</dbReference>
<protein>
    <submittedName>
        <fullName evidence="7">Holin-like protein</fullName>
    </submittedName>
</protein>
<organism evidence="7 8">
    <name type="scientific">Pelagirhabdus alkalitolerans</name>
    <dbReference type="NCBI Taxonomy" id="1612202"/>
    <lineage>
        <taxon>Bacteria</taxon>
        <taxon>Bacillati</taxon>
        <taxon>Bacillota</taxon>
        <taxon>Bacilli</taxon>
        <taxon>Bacillales</taxon>
        <taxon>Bacillaceae</taxon>
        <taxon>Pelagirhabdus</taxon>
    </lineage>
</organism>
<dbReference type="PANTHER" id="PTHR33931:SF2">
    <property type="entry name" value="HOLIN-LIKE PROTEIN CIDA"/>
    <property type="match status" value="1"/>
</dbReference>
<dbReference type="EMBL" id="FMYI01000007">
    <property type="protein sequence ID" value="SDC35935.1"/>
    <property type="molecule type" value="Genomic_DNA"/>
</dbReference>
<dbReference type="GO" id="GO:0005886">
    <property type="term" value="C:plasma membrane"/>
    <property type="evidence" value="ECO:0007669"/>
    <property type="project" value="UniProtKB-SubCell"/>
</dbReference>
<evidence type="ECO:0000313" key="8">
    <source>
        <dbReference type="Proteomes" id="UP000242949"/>
    </source>
</evidence>
<feature type="transmembrane region" description="Helical" evidence="6">
    <location>
        <begin position="7"/>
        <end position="28"/>
    </location>
</feature>
<evidence type="ECO:0000256" key="1">
    <source>
        <dbReference type="ARBA" id="ARBA00004651"/>
    </source>
</evidence>
<dbReference type="PANTHER" id="PTHR33931">
    <property type="entry name" value="HOLIN-LIKE PROTEIN CIDA-RELATED"/>
    <property type="match status" value="1"/>
</dbReference>